<reference evidence="1" key="1">
    <citation type="submission" date="2024-03" db="EMBL/GenBank/DDBJ databases">
        <authorList>
            <consortium name="ELIXIR-Norway"/>
            <consortium name="Elixir Norway"/>
        </authorList>
    </citation>
    <scope>NUCLEOTIDE SEQUENCE</scope>
</reference>
<gene>
    <name evidence="1" type="ORF">CSSPJE1EN2_LOCUS2532</name>
</gene>
<dbReference type="InterPro" id="IPR010865">
    <property type="entry name" value="DUF1499"/>
</dbReference>
<evidence type="ECO:0000313" key="2">
    <source>
        <dbReference type="Proteomes" id="UP001497522"/>
    </source>
</evidence>
<dbReference type="Proteomes" id="UP001497522">
    <property type="component" value="Chromosome 10"/>
</dbReference>
<dbReference type="PANTHER" id="PTHR34801:SF6">
    <property type="entry name" value="SLL1620 PROTEIN"/>
    <property type="match status" value="1"/>
</dbReference>
<accession>A0ABP1AAI1</accession>
<dbReference type="EMBL" id="OZ023711">
    <property type="protein sequence ID" value="CAK9859537.1"/>
    <property type="molecule type" value="Genomic_DNA"/>
</dbReference>
<organism evidence="1 2">
    <name type="scientific">Sphagnum jensenii</name>
    <dbReference type="NCBI Taxonomy" id="128206"/>
    <lineage>
        <taxon>Eukaryota</taxon>
        <taxon>Viridiplantae</taxon>
        <taxon>Streptophyta</taxon>
        <taxon>Embryophyta</taxon>
        <taxon>Bryophyta</taxon>
        <taxon>Sphagnophytina</taxon>
        <taxon>Sphagnopsida</taxon>
        <taxon>Sphagnales</taxon>
        <taxon>Sphagnaceae</taxon>
        <taxon>Sphagnum</taxon>
    </lineage>
</organism>
<sequence length="357" mass="40676">MMMMMMSCRSCSLNHICNTHFGASVEICAKLRSLVSSTSCGAKKLLLQRKRELVCDDARNLLLLQRKRELVCDDARNLLLLQRKRELVCDDERKLLLLQRKREFFFVWHKGNEWHPIAPTGETTVMDITWVQNSLWVACRIAVSIILGLGLLVADGISAESAIAAAPILSVQRFFPWEPVQEEIVPDKGTCATCIGVVDDTLGSCNATRNCVSSFDDRAMFFVAPWEFPGKLEVAMEKLNSVLTQSGASITEQSERYIHAVFTTENGERDDVEFLFSAPSVDATVNIRAASRTINYQDGGRNRNRLEQLRMSLTWQQVPILRNRQRRLFFIESPWDTFGPEPPPTFDYKDRLEFFPE</sequence>
<keyword evidence="2" id="KW-1185">Reference proteome</keyword>
<name>A0ABP1AAI1_9BRYO</name>
<proteinExistence type="predicted"/>
<evidence type="ECO:0000313" key="1">
    <source>
        <dbReference type="EMBL" id="CAK9859537.1"/>
    </source>
</evidence>
<dbReference type="Pfam" id="PF07386">
    <property type="entry name" value="DUF1499"/>
    <property type="match status" value="1"/>
</dbReference>
<protein>
    <submittedName>
        <fullName evidence="1">Uncharacterized protein</fullName>
    </submittedName>
</protein>
<dbReference type="PANTHER" id="PTHR34801">
    <property type="entry name" value="EXPRESSED PROTEIN"/>
    <property type="match status" value="1"/>
</dbReference>